<proteinExistence type="predicted"/>
<keyword evidence="1" id="KW-0175">Coiled coil</keyword>
<reference evidence="3 4" key="1">
    <citation type="journal article" date="2018" name="Cell">
        <title>The Chara Genome: Secondary Complexity and Implications for Plant Terrestrialization.</title>
        <authorList>
            <person name="Nishiyama T."/>
            <person name="Sakayama H."/>
            <person name="Vries J.D."/>
            <person name="Buschmann H."/>
            <person name="Saint-Marcoux D."/>
            <person name="Ullrich K.K."/>
            <person name="Haas F.B."/>
            <person name="Vanderstraeten L."/>
            <person name="Becker D."/>
            <person name="Lang D."/>
            <person name="Vosolsobe S."/>
            <person name="Rombauts S."/>
            <person name="Wilhelmsson P.K.I."/>
            <person name="Janitza P."/>
            <person name="Kern R."/>
            <person name="Heyl A."/>
            <person name="Rumpler F."/>
            <person name="Villalobos L.I.A.C."/>
            <person name="Clay J.M."/>
            <person name="Skokan R."/>
            <person name="Toyoda A."/>
            <person name="Suzuki Y."/>
            <person name="Kagoshima H."/>
            <person name="Schijlen E."/>
            <person name="Tajeshwar N."/>
            <person name="Catarino B."/>
            <person name="Hetherington A.J."/>
            <person name="Saltykova A."/>
            <person name="Bonnot C."/>
            <person name="Breuninger H."/>
            <person name="Symeonidi A."/>
            <person name="Radhakrishnan G.V."/>
            <person name="Van Nieuwerburgh F."/>
            <person name="Deforce D."/>
            <person name="Chang C."/>
            <person name="Karol K.G."/>
            <person name="Hedrich R."/>
            <person name="Ulvskov P."/>
            <person name="Glockner G."/>
            <person name="Delwiche C.F."/>
            <person name="Petrasek J."/>
            <person name="Van de Peer Y."/>
            <person name="Friml J."/>
            <person name="Beilby M."/>
            <person name="Dolan L."/>
            <person name="Kohara Y."/>
            <person name="Sugano S."/>
            <person name="Fujiyama A."/>
            <person name="Delaux P.-M."/>
            <person name="Quint M."/>
            <person name="TheiBen G."/>
            <person name="Hagemann M."/>
            <person name="Harholt J."/>
            <person name="Dunand C."/>
            <person name="Zachgo S."/>
            <person name="Langdale J."/>
            <person name="Maumus F."/>
            <person name="Straeten D.V.D."/>
            <person name="Gould S.B."/>
            <person name="Rensing S.A."/>
        </authorList>
    </citation>
    <scope>NUCLEOTIDE SEQUENCE [LARGE SCALE GENOMIC DNA]</scope>
    <source>
        <strain evidence="3 4">S276</strain>
    </source>
</reference>
<evidence type="ECO:0000256" key="1">
    <source>
        <dbReference type="SAM" id="Coils"/>
    </source>
</evidence>
<gene>
    <name evidence="3" type="ORF">CBR_g39428</name>
</gene>
<dbReference type="EMBL" id="BFEA01000499">
    <property type="protein sequence ID" value="GBG84965.1"/>
    <property type="molecule type" value="Genomic_DNA"/>
</dbReference>
<feature type="region of interest" description="Disordered" evidence="2">
    <location>
        <begin position="379"/>
        <end position="466"/>
    </location>
</feature>
<accession>A0A388LRT9</accession>
<evidence type="ECO:0000313" key="4">
    <source>
        <dbReference type="Proteomes" id="UP000265515"/>
    </source>
</evidence>
<feature type="region of interest" description="Disordered" evidence="2">
    <location>
        <begin position="187"/>
        <end position="229"/>
    </location>
</feature>
<feature type="region of interest" description="Disordered" evidence="2">
    <location>
        <begin position="25"/>
        <end position="115"/>
    </location>
</feature>
<sequence>MRLITQSTDVSVLSHAFRIEHHLHQKGTGADHHGGAELLVPSDPKELSDDWGPSSFPQSYPQRLARDSASFNQAGKINLDNDAKDAKTKEEEDEEQEKEVGLIQEGGEEEGLDRKNVIFNRTAKASSVPSSSSHLNGQDWRLQNWSHLMPSIKEHCVKALGIASDGLQFYWLQPIIDDDPTVGIPSYPTSSLSSSQLPAALSSEKQRDQIQIRKSLSTSSSSPNPTTCQLTATSSQTQVQVQVQAQAQVEYQNGQTSSSSMISTCSPNSSLSSMPGTTHIGVVVKNSDLSLQAIEEVLTQKAQLEREWRRWEEETASLRADAERKGDEARLWRAKSETLEQELVLLRHKLEVADWLRKLSERSAEQLLYDFQLFTKEVMPSEEEEEEEEKEDEELPGIGIRTTARAPLPALAARAPPLPSPTPSPPPPPSLRREGRENTFDMAQTNKCKGKDNDKFKDKDKEKWGS</sequence>
<dbReference type="Proteomes" id="UP000265515">
    <property type="component" value="Unassembled WGS sequence"/>
</dbReference>
<dbReference type="OrthoDB" id="1923216at2759"/>
<feature type="compositionally biased region" description="Acidic residues" evidence="2">
    <location>
        <begin position="380"/>
        <end position="395"/>
    </location>
</feature>
<dbReference type="Gramene" id="GBG84965">
    <property type="protein sequence ID" value="GBG84965"/>
    <property type="gene ID" value="CBR_g39428"/>
</dbReference>
<feature type="compositionally biased region" description="Low complexity" evidence="2">
    <location>
        <begin position="401"/>
        <end position="415"/>
    </location>
</feature>
<feature type="compositionally biased region" description="Basic and acidic residues" evidence="2">
    <location>
        <begin position="79"/>
        <end position="90"/>
    </location>
</feature>
<feature type="coiled-coil region" evidence="1">
    <location>
        <begin position="294"/>
        <end position="321"/>
    </location>
</feature>
<feature type="compositionally biased region" description="Pro residues" evidence="2">
    <location>
        <begin position="416"/>
        <end position="430"/>
    </location>
</feature>
<name>A0A388LRT9_CHABU</name>
<organism evidence="3 4">
    <name type="scientific">Chara braunii</name>
    <name type="common">Braun's stonewort</name>
    <dbReference type="NCBI Taxonomy" id="69332"/>
    <lineage>
        <taxon>Eukaryota</taxon>
        <taxon>Viridiplantae</taxon>
        <taxon>Streptophyta</taxon>
        <taxon>Charophyceae</taxon>
        <taxon>Charales</taxon>
        <taxon>Characeae</taxon>
        <taxon>Chara</taxon>
    </lineage>
</organism>
<protein>
    <submittedName>
        <fullName evidence="3">Uncharacterized protein</fullName>
    </submittedName>
</protein>
<comment type="caution">
    <text evidence="3">The sequence shown here is derived from an EMBL/GenBank/DDBJ whole genome shotgun (WGS) entry which is preliminary data.</text>
</comment>
<feature type="compositionally biased region" description="Basic and acidic residues" evidence="2">
    <location>
        <begin position="449"/>
        <end position="466"/>
    </location>
</feature>
<evidence type="ECO:0000313" key="3">
    <source>
        <dbReference type="EMBL" id="GBG84965.1"/>
    </source>
</evidence>
<dbReference type="AlphaFoldDB" id="A0A388LRT9"/>
<feature type="compositionally biased region" description="Low complexity" evidence="2">
    <location>
        <begin position="187"/>
        <end position="203"/>
    </location>
</feature>
<keyword evidence="4" id="KW-1185">Reference proteome</keyword>
<evidence type="ECO:0000256" key="2">
    <source>
        <dbReference type="SAM" id="MobiDB-lite"/>
    </source>
</evidence>